<evidence type="ECO:0000256" key="5">
    <source>
        <dbReference type="ARBA" id="ARBA00022840"/>
    </source>
</evidence>
<evidence type="ECO:0000256" key="4">
    <source>
        <dbReference type="ARBA" id="ARBA00022777"/>
    </source>
</evidence>
<dbReference type="PRINTS" id="PR01100">
    <property type="entry name" value="SHIKIMTKNASE"/>
</dbReference>
<dbReference type="Gene3D" id="3.40.50.300">
    <property type="entry name" value="P-loop containing nucleotide triphosphate hydrolases"/>
    <property type="match status" value="1"/>
</dbReference>
<organism evidence="8 9">
    <name type="scientific">Mesonia mobilis</name>
    <dbReference type="NCBI Taxonomy" id="369791"/>
    <lineage>
        <taxon>Bacteria</taxon>
        <taxon>Pseudomonadati</taxon>
        <taxon>Bacteroidota</taxon>
        <taxon>Flavobacteriia</taxon>
        <taxon>Flavobacteriales</taxon>
        <taxon>Flavobacteriaceae</taxon>
        <taxon>Mesonia</taxon>
    </lineage>
</organism>
<keyword evidence="7" id="KW-0479">Metal-binding</keyword>
<comment type="similarity">
    <text evidence="7">Belongs to the shikimate kinase family.</text>
</comment>
<evidence type="ECO:0000313" key="8">
    <source>
        <dbReference type="EMBL" id="GGZ52504.1"/>
    </source>
</evidence>
<feature type="binding site" evidence="7">
    <location>
        <position position="142"/>
    </location>
    <ligand>
        <name>substrate</name>
    </ligand>
</feature>
<dbReference type="SUPFAM" id="SSF52540">
    <property type="entry name" value="P-loop containing nucleoside triphosphate hydrolases"/>
    <property type="match status" value="1"/>
</dbReference>
<feature type="binding site" evidence="7">
    <location>
        <position position="14"/>
    </location>
    <ligand>
        <name>Mg(2+)</name>
        <dbReference type="ChEBI" id="CHEBI:18420"/>
    </ligand>
</feature>
<dbReference type="EMBL" id="BMWY01000003">
    <property type="protein sequence ID" value="GGZ52504.1"/>
    <property type="molecule type" value="Genomic_DNA"/>
</dbReference>
<keyword evidence="5 7" id="KW-0067">ATP-binding</keyword>
<evidence type="ECO:0000256" key="1">
    <source>
        <dbReference type="ARBA" id="ARBA00022605"/>
    </source>
</evidence>
<evidence type="ECO:0000256" key="3">
    <source>
        <dbReference type="ARBA" id="ARBA00022741"/>
    </source>
</evidence>
<dbReference type="HAMAP" id="MF_00109">
    <property type="entry name" value="Shikimate_kinase"/>
    <property type="match status" value="1"/>
</dbReference>
<dbReference type="Pfam" id="PF01202">
    <property type="entry name" value="SKI"/>
    <property type="match status" value="1"/>
</dbReference>
<keyword evidence="4 7" id="KW-0418">Kinase</keyword>
<comment type="subunit">
    <text evidence="7">Monomer.</text>
</comment>
<comment type="pathway">
    <text evidence="7">Metabolic intermediate biosynthesis; chorismate biosynthesis; chorismate from D-erythrose 4-phosphate and phosphoenolpyruvate: step 5/7.</text>
</comment>
<proteinExistence type="inferred from homology"/>
<dbReference type="EC" id="2.7.1.71" evidence="7"/>
<dbReference type="GO" id="GO:0016301">
    <property type="term" value="F:kinase activity"/>
    <property type="evidence" value="ECO:0007669"/>
    <property type="project" value="UniProtKB-KW"/>
</dbReference>
<comment type="catalytic activity">
    <reaction evidence="7">
        <text>shikimate + ATP = 3-phosphoshikimate + ADP + H(+)</text>
        <dbReference type="Rhea" id="RHEA:13121"/>
        <dbReference type="ChEBI" id="CHEBI:15378"/>
        <dbReference type="ChEBI" id="CHEBI:30616"/>
        <dbReference type="ChEBI" id="CHEBI:36208"/>
        <dbReference type="ChEBI" id="CHEBI:145989"/>
        <dbReference type="ChEBI" id="CHEBI:456216"/>
        <dbReference type="EC" id="2.7.1.71"/>
    </reaction>
</comment>
<feature type="binding site" evidence="7">
    <location>
        <position position="120"/>
    </location>
    <ligand>
        <name>ATP</name>
        <dbReference type="ChEBI" id="CHEBI:30616"/>
    </ligand>
</feature>
<dbReference type="InterPro" id="IPR000623">
    <property type="entry name" value="Shikimate_kinase/TSH1"/>
</dbReference>
<dbReference type="CDD" id="cd00464">
    <property type="entry name" value="SK"/>
    <property type="match status" value="1"/>
</dbReference>
<keyword evidence="1 7" id="KW-0028">Amino-acid biosynthesis</keyword>
<keyword evidence="3 7" id="KW-0547">Nucleotide-binding</keyword>
<keyword evidence="7" id="KW-0963">Cytoplasm</keyword>
<sequence>MKIAVCGYMGSGKSTVSQLLAEKLKWDFIELDKEIEKKENFSISEIFAHKGEIYFRKKETLVLEEILSHTKKAIISLGGGTPCYGNNLELLKNDEELKLVYLKVTPQNLTQRLFKERAKRPLIANLEKEKLEEYVRKHLFERQFYYLQSDVIIDANNKTVEDLVAEISKLLD</sequence>
<keyword evidence="7" id="KW-0460">Magnesium</keyword>
<dbReference type="InterPro" id="IPR031322">
    <property type="entry name" value="Shikimate/glucono_kinase"/>
</dbReference>
<keyword evidence="6 7" id="KW-0057">Aromatic amino acid biosynthesis</keyword>
<name>A0ABQ3BNG8_9FLAO</name>
<dbReference type="PANTHER" id="PTHR21087">
    <property type="entry name" value="SHIKIMATE KINASE"/>
    <property type="match status" value="1"/>
</dbReference>
<accession>A0ABQ3BNG8</accession>
<comment type="caution">
    <text evidence="8">The sequence shown here is derived from an EMBL/GenBank/DDBJ whole genome shotgun (WGS) entry which is preliminary data.</text>
</comment>
<keyword evidence="2 7" id="KW-0808">Transferase</keyword>
<evidence type="ECO:0000256" key="2">
    <source>
        <dbReference type="ARBA" id="ARBA00022679"/>
    </source>
</evidence>
<feature type="binding site" evidence="7">
    <location>
        <position position="79"/>
    </location>
    <ligand>
        <name>substrate</name>
    </ligand>
</feature>
<feature type="binding site" evidence="7">
    <location>
        <position position="56"/>
    </location>
    <ligand>
        <name>substrate</name>
    </ligand>
</feature>
<dbReference type="PANTHER" id="PTHR21087:SF16">
    <property type="entry name" value="SHIKIMATE KINASE 1, CHLOROPLASTIC"/>
    <property type="match status" value="1"/>
</dbReference>
<evidence type="ECO:0000256" key="6">
    <source>
        <dbReference type="ARBA" id="ARBA00023141"/>
    </source>
</evidence>
<comment type="subcellular location">
    <subcellularLocation>
        <location evidence="7">Cytoplasm</location>
    </subcellularLocation>
</comment>
<protein>
    <recommendedName>
        <fullName evidence="7">Shikimate kinase</fullName>
        <shortName evidence="7">SK</shortName>
        <ecNumber evidence="7">2.7.1.71</ecNumber>
    </recommendedName>
</protein>
<dbReference type="InterPro" id="IPR027417">
    <property type="entry name" value="P-loop_NTPase"/>
</dbReference>
<feature type="binding site" evidence="7">
    <location>
        <begin position="10"/>
        <end position="15"/>
    </location>
    <ligand>
        <name>ATP</name>
        <dbReference type="ChEBI" id="CHEBI:30616"/>
    </ligand>
</feature>
<comment type="function">
    <text evidence="7">Catalyzes the specific phosphorylation of the 3-hydroxyl group of shikimic acid using ATP as a cosubstrate.</text>
</comment>
<comment type="cofactor">
    <cofactor evidence="7">
        <name>Mg(2+)</name>
        <dbReference type="ChEBI" id="CHEBI:18420"/>
    </cofactor>
    <text evidence="7">Binds 1 Mg(2+) ion per subunit.</text>
</comment>
<dbReference type="Proteomes" id="UP000615593">
    <property type="component" value="Unassembled WGS sequence"/>
</dbReference>
<comment type="caution">
    <text evidence="7">Lacks conserved residue(s) required for the propagation of feature annotation.</text>
</comment>
<evidence type="ECO:0000313" key="9">
    <source>
        <dbReference type="Proteomes" id="UP000615593"/>
    </source>
</evidence>
<reference evidence="9" key="1">
    <citation type="journal article" date="2019" name="Int. J. Syst. Evol. Microbiol.">
        <title>The Global Catalogue of Microorganisms (GCM) 10K type strain sequencing project: providing services to taxonomists for standard genome sequencing and annotation.</title>
        <authorList>
            <consortium name="The Broad Institute Genomics Platform"/>
            <consortium name="The Broad Institute Genome Sequencing Center for Infectious Disease"/>
            <person name="Wu L."/>
            <person name="Ma J."/>
        </authorList>
    </citation>
    <scope>NUCLEOTIDE SEQUENCE [LARGE SCALE GENOMIC DNA]</scope>
    <source>
        <strain evidence="9">KCTC 12708</strain>
    </source>
</reference>
<dbReference type="GeneID" id="94368928"/>
<keyword evidence="9" id="KW-1185">Reference proteome</keyword>
<gene>
    <name evidence="7 8" type="primary">aroK</name>
    <name evidence="8" type="ORF">GCM10008088_12640</name>
</gene>
<dbReference type="RefSeq" id="WP_027884156.1">
    <property type="nucleotide sequence ID" value="NZ_BMWY01000003.1"/>
</dbReference>
<evidence type="ECO:0000256" key="7">
    <source>
        <dbReference type="HAMAP-Rule" id="MF_00109"/>
    </source>
</evidence>
<feature type="binding site" evidence="7">
    <location>
        <position position="32"/>
    </location>
    <ligand>
        <name>substrate</name>
    </ligand>
</feature>